<protein>
    <recommendedName>
        <fullName evidence="1">Cyclic nucleotide-binding domain-containing protein</fullName>
    </recommendedName>
</protein>
<dbReference type="InterPro" id="IPR018488">
    <property type="entry name" value="cNMP-bd_CS"/>
</dbReference>
<dbReference type="SUPFAM" id="SSF55729">
    <property type="entry name" value="Acyl-CoA N-acyltransferases (Nat)"/>
    <property type="match status" value="1"/>
</dbReference>
<dbReference type="Pfam" id="PF00027">
    <property type="entry name" value="cNMP_binding"/>
    <property type="match status" value="1"/>
</dbReference>
<dbReference type="CDD" id="cd00038">
    <property type="entry name" value="CAP_ED"/>
    <property type="match status" value="1"/>
</dbReference>
<dbReference type="PROSITE" id="PS50042">
    <property type="entry name" value="CNMP_BINDING_3"/>
    <property type="match status" value="1"/>
</dbReference>
<dbReference type="PANTHER" id="PTHR11635:SF152">
    <property type="entry name" value="CAMP-DEPENDENT PROTEIN KINASE TYPE I REGULATORY SUBUNIT-RELATED"/>
    <property type="match status" value="1"/>
</dbReference>
<dbReference type="GO" id="GO:0034236">
    <property type="term" value="F:protein kinase A catalytic subunit binding"/>
    <property type="evidence" value="ECO:0007669"/>
    <property type="project" value="TreeGrafter"/>
</dbReference>
<feature type="domain" description="Cyclic nucleotide-binding" evidence="1">
    <location>
        <begin position="177"/>
        <end position="293"/>
    </location>
</feature>
<dbReference type="GO" id="GO:0005952">
    <property type="term" value="C:cAMP-dependent protein kinase complex"/>
    <property type="evidence" value="ECO:0007669"/>
    <property type="project" value="InterPro"/>
</dbReference>
<dbReference type="PRINTS" id="PR00103">
    <property type="entry name" value="CAMPKINASE"/>
</dbReference>
<dbReference type="InterPro" id="IPR000595">
    <property type="entry name" value="cNMP-bd_dom"/>
</dbReference>
<keyword evidence="3" id="KW-1185">Reference proteome</keyword>
<dbReference type="AlphaFoldDB" id="A0A1T4KGQ1"/>
<name>A0A1T4KGQ1_9GAMM</name>
<reference evidence="2 3" key="1">
    <citation type="submission" date="2017-01" db="EMBL/GenBank/DDBJ databases">
        <title>Genome Sequencing of a Marine Spirillum, Oceanospirillum multiglobuliferum ATCC 33336, from Japan.</title>
        <authorList>
            <person name="Carney J.G."/>
            <person name="Trachtenberg A.M."/>
            <person name="Rheaume B.A."/>
            <person name="Linnane J.D."/>
            <person name="Pitts N.L."/>
            <person name="Mykles D.L."/>
            <person name="Maclea K.S."/>
        </authorList>
    </citation>
    <scope>NUCLEOTIDE SEQUENCE [LARGE SCALE GENOMIC DNA]</scope>
    <source>
        <strain evidence="2 3">ATCC 33336</strain>
    </source>
</reference>
<dbReference type="Gene3D" id="2.60.120.10">
    <property type="entry name" value="Jelly Rolls"/>
    <property type="match status" value="1"/>
</dbReference>
<dbReference type="Proteomes" id="UP000191418">
    <property type="component" value="Unassembled WGS sequence"/>
</dbReference>
<dbReference type="PANTHER" id="PTHR11635">
    <property type="entry name" value="CAMP-DEPENDENT PROTEIN KINASE REGULATORY CHAIN"/>
    <property type="match status" value="1"/>
</dbReference>
<dbReference type="SUPFAM" id="SSF51206">
    <property type="entry name" value="cAMP-binding domain-like"/>
    <property type="match status" value="1"/>
</dbReference>
<evidence type="ECO:0000313" key="2">
    <source>
        <dbReference type="EMBL" id="OPX56029.1"/>
    </source>
</evidence>
<dbReference type="RefSeq" id="WP_078743707.1">
    <property type="nucleotide sequence ID" value="NZ_FUXG01000001.1"/>
</dbReference>
<dbReference type="Pfam" id="PF21926">
    <property type="entry name" value="FeeM"/>
    <property type="match status" value="1"/>
</dbReference>
<gene>
    <name evidence="2" type="ORF">BTE48_05575</name>
</gene>
<dbReference type="InterPro" id="IPR016181">
    <property type="entry name" value="Acyl_CoA_acyltransferase"/>
</dbReference>
<dbReference type="InterPro" id="IPR014710">
    <property type="entry name" value="RmlC-like_jellyroll"/>
</dbReference>
<dbReference type="InterPro" id="IPR050503">
    <property type="entry name" value="cAMP-dep_PK_reg_su-like"/>
</dbReference>
<dbReference type="Gene3D" id="3.40.630.30">
    <property type="match status" value="1"/>
</dbReference>
<dbReference type="GO" id="GO:0030552">
    <property type="term" value="F:cAMP binding"/>
    <property type="evidence" value="ECO:0007669"/>
    <property type="project" value="TreeGrafter"/>
</dbReference>
<dbReference type="GO" id="GO:0004862">
    <property type="term" value="F:cAMP-dependent protein kinase inhibitor activity"/>
    <property type="evidence" value="ECO:0007669"/>
    <property type="project" value="TreeGrafter"/>
</dbReference>
<dbReference type="InterPro" id="IPR018490">
    <property type="entry name" value="cNMP-bd_dom_sf"/>
</dbReference>
<dbReference type="EMBL" id="MTSM01000005">
    <property type="protein sequence ID" value="OPX56029.1"/>
    <property type="molecule type" value="Genomic_DNA"/>
</dbReference>
<dbReference type="STRING" id="64969.SAMN02745127_00075"/>
<organism evidence="2 3">
    <name type="scientific">Oceanospirillum multiglobuliferum</name>
    <dbReference type="NCBI Taxonomy" id="64969"/>
    <lineage>
        <taxon>Bacteria</taxon>
        <taxon>Pseudomonadati</taxon>
        <taxon>Pseudomonadota</taxon>
        <taxon>Gammaproteobacteria</taxon>
        <taxon>Oceanospirillales</taxon>
        <taxon>Oceanospirillaceae</taxon>
        <taxon>Oceanospirillum</taxon>
    </lineage>
</organism>
<dbReference type="GO" id="GO:0005829">
    <property type="term" value="C:cytosol"/>
    <property type="evidence" value="ECO:0007669"/>
    <property type="project" value="TreeGrafter"/>
</dbReference>
<accession>A0A1T4KGQ1</accession>
<dbReference type="OrthoDB" id="6881322at2"/>
<evidence type="ECO:0000259" key="1">
    <source>
        <dbReference type="PROSITE" id="PS50042"/>
    </source>
</evidence>
<proteinExistence type="predicted"/>
<sequence length="302" mass="33921">MSVKITLAREPATTDAILKLRHKVFSEEESLFPATADGRVLDRFDAFSTTYNLAAVSNGDVIGSMRLTLDSSMGIPADEYYDFRPYLPKDAVVMNCGMYCVTKPFRGARIAMGLMLMASYFAITRKVTHVVAPINPTIAKLIQRVGFKPLDEELFEPHLGLSFIPMLLDVKELNDFFYTFAENNRLYNFMESYECIFYDKGEYVVRAGEQGDSAFVIIEGEIEVRTPDGVLLAVMGRGEVFGELALLTDDIRTADVVAGSDLRIMSLPKDAFLDHLMKSPDHAMWMLKSIGKRMKNMLEKNS</sequence>
<comment type="caution">
    <text evidence="2">The sequence shown here is derived from an EMBL/GenBank/DDBJ whole genome shotgun (WGS) entry which is preliminary data.</text>
</comment>
<evidence type="ECO:0000313" key="3">
    <source>
        <dbReference type="Proteomes" id="UP000191418"/>
    </source>
</evidence>
<dbReference type="SMART" id="SM00100">
    <property type="entry name" value="cNMP"/>
    <property type="match status" value="1"/>
</dbReference>
<dbReference type="PROSITE" id="PS00889">
    <property type="entry name" value="CNMP_BINDING_2"/>
    <property type="match status" value="1"/>
</dbReference>
<dbReference type="InterPro" id="IPR054597">
    <property type="entry name" value="FeeM_cat"/>
</dbReference>